<dbReference type="Pfam" id="PF25058">
    <property type="entry name" value="ARM_TT21"/>
    <property type="match status" value="1"/>
</dbReference>
<name>A0AAE6M1K1_LEUCA</name>
<dbReference type="AlphaFoldDB" id="A0AAE6M1K1"/>
<keyword evidence="1" id="KW-0802">TPR repeat</keyword>
<reference evidence="2 3" key="1">
    <citation type="submission" date="2019-06" db="EMBL/GenBank/DDBJ databases">
        <title>Genome analyses of bacteria isolated from kimchi.</title>
        <authorList>
            <person name="Lee S."/>
            <person name="Ahn S."/>
            <person name="Roh S."/>
        </authorList>
    </citation>
    <scope>NUCLEOTIDE SEQUENCE [LARGE SCALE GENOMIC DNA]</scope>
    <source>
        <strain evidence="2 3">CBA3620</strain>
    </source>
</reference>
<accession>A0AAE6M1K1</accession>
<protein>
    <submittedName>
        <fullName evidence="2">Tetratricopeptide repeat protein</fullName>
    </submittedName>
</protein>
<dbReference type="SUPFAM" id="SSF48452">
    <property type="entry name" value="TPR-like"/>
    <property type="match status" value="2"/>
</dbReference>
<dbReference type="Proteomes" id="UP000321332">
    <property type="component" value="Chromosome"/>
</dbReference>
<dbReference type="PROSITE" id="PS50005">
    <property type="entry name" value="TPR"/>
    <property type="match status" value="3"/>
</dbReference>
<evidence type="ECO:0000313" key="3">
    <source>
        <dbReference type="Proteomes" id="UP000321332"/>
    </source>
</evidence>
<evidence type="ECO:0000256" key="1">
    <source>
        <dbReference type="PROSITE-ProRule" id="PRU00339"/>
    </source>
</evidence>
<dbReference type="Gene3D" id="1.25.40.10">
    <property type="entry name" value="Tetratricopeptide repeat domain"/>
    <property type="match status" value="2"/>
</dbReference>
<dbReference type="PANTHER" id="PTHR12558">
    <property type="entry name" value="CELL DIVISION CYCLE 16,23,27"/>
    <property type="match status" value="1"/>
</dbReference>
<sequence length="421" mass="48255">MSTTYAQQMLDALSAGQLEKAQQLFVKSLRQDSDDLVYSLAEELYALGFLNQSRRAYKKLLNKYPDEDEIRTALADIAIEDGNIDEAQDYLAQIMPDSTSYLQSLLVKADIYQSEGLNESAEHSLLQAEKIAGHEDIIQFALAEFYFANQAYQNAIPRYRELLLRGQREISRVDIVARIGVAYAQVGNYENAVGYLEQIKPETMSVDTRFQLGVLYQENARQEDAIKVFNDILEIDPKYTSIYPLLGQAYESQQDIESAYRTYQVGLSEDETNTRLYRLAGSAAEQIGDIDAAKAYYQQALVLDDEDVTTIILLSSLLLSERQFEEDINLLTQYIANDVIDPQFYWDLARANGAIGNEEETEKNWLTAEPYFQENIQFLSDIIAWYHEQGNQELEIKTMQQYLFLEPDDADMQMKLEDLLF</sequence>
<dbReference type="SMART" id="SM00028">
    <property type="entry name" value="TPR"/>
    <property type="match status" value="7"/>
</dbReference>
<dbReference type="OMA" id="TKWNIAK"/>
<dbReference type="EMBL" id="CP042374">
    <property type="protein sequence ID" value="QEA32690.1"/>
    <property type="molecule type" value="Genomic_DNA"/>
</dbReference>
<dbReference type="InterPro" id="IPR019734">
    <property type="entry name" value="TPR_rpt"/>
</dbReference>
<dbReference type="InterPro" id="IPR011990">
    <property type="entry name" value="TPR-like_helical_dom_sf"/>
</dbReference>
<gene>
    <name evidence="2" type="ORF">FGL89_00325</name>
</gene>
<dbReference type="PANTHER" id="PTHR12558:SF13">
    <property type="entry name" value="CELL DIVISION CYCLE PROTEIN 27 HOMOLOG"/>
    <property type="match status" value="1"/>
</dbReference>
<feature type="repeat" description="TPR" evidence="1">
    <location>
        <begin position="206"/>
        <end position="239"/>
    </location>
</feature>
<dbReference type="GeneID" id="61186164"/>
<proteinExistence type="predicted"/>
<feature type="repeat" description="TPR" evidence="1">
    <location>
        <begin position="274"/>
        <end position="307"/>
    </location>
</feature>
<evidence type="ECO:0000313" key="2">
    <source>
        <dbReference type="EMBL" id="QEA32690.1"/>
    </source>
</evidence>
<dbReference type="RefSeq" id="WP_014974443.1">
    <property type="nucleotide sequence ID" value="NZ_CP042374.1"/>
</dbReference>
<feature type="repeat" description="TPR" evidence="1">
    <location>
        <begin position="240"/>
        <end position="273"/>
    </location>
</feature>
<dbReference type="Pfam" id="PF13181">
    <property type="entry name" value="TPR_8"/>
    <property type="match status" value="2"/>
</dbReference>
<organism evidence="2 3">
    <name type="scientific">Leuconostoc carnosum</name>
    <dbReference type="NCBI Taxonomy" id="1252"/>
    <lineage>
        <taxon>Bacteria</taxon>
        <taxon>Bacillati</taxon>
        <taxon>Bacillota</taxon>
        <taxon>Bacilli</taxon>
        <taxon>Lactobacillales</taxon>
        <taxon>Lactobacillaceae</taxon>
        <taxon>Leuconostoc</taxon>
    </lineage>
</organism>